<gene>
    <name evidence="1" type="ORF">B0H16DRAFT_728004</name>
</gene>
<organism evidence="1 2">
    <name type="scientific">Mycena metata</name>
    <dbReference type="NCBI Taxonomy" id="1033252"/>
    <lineage>
        <taxon>Eukaryota</taxon>
        <taxon>Fungi</taxon>
        <taxon>Dikarya</taxon>
        <taxon>Basidiomycota</taxon>
        <taxon>Agaricomycotina</taxon>
        <taxon>Agaricomycetes</taxon>
        <taxon>Agaricomycetidae</taxon>
        <taxon>Agaricales</taxon>
        <taxon>Marasmiineae</taxon>
        <taxon>Mycenaceae</taxon>
        <taxon>Mycena</taxon>
    </lineage>
</organism>
<name>A0AAD7K9L5_9AGAR</name>
<accession>A0AAD7K9L5</accession>
<reference evidence="1" key="1">
    <citation type="submission" date="2023-03" db="EMBL/GenBank/DDBJ databases">
        <title>Massive genome expansion in bonnet fungi (Mycena s.s.) driven by repeated elements and novel gene families across ecological guilds.</title>
        <authorList>
            <consortium name="Lawrence Berkeley National Laboratory"/>
            <person name="Harder C.B."/>
            <person name="Miyauchi S."/>
            <person name="Viragh M."/>
            <person name="Kuo A."/>
            <person name="Thoen E."/>
            <person name="Andreopoulos B."/>
            <person name="Lu D."/>
            <person name="Skrede I."/>
            <person name="Drula E."/>
            <person name="Henrissat B."/>
            <person name="Morin E."/>
            <person name="Kohler A."/>
            <person name="Barry K."/>
            <person name="LaButti K."/>
            <person name="Morin E."/>
            <person name="Salamov A."/>
            <person name="Lipzen A."/>
            <person name="Mereny Z."/>
            <person name="Hegedus B."/>
            <person name="Baldrian P."/>
            <person name="Stursova M."/>
            <person name="Weitz H."/>
            <person name="Taylor A."/>
            <person name="Grigoriev I.V."/>
            <person name="Nagy L.G."/>
            <person name="Martin F."/>
            <person name="Kauserud H."/>
        </authorList>
    </citation>
    <scope>NUCLEOTIDE SEQUENCE</scope>
    <source>
        <strain evidence="1">CBHHK182m</strain>
    </source>
</reference>
<evidence type="ECO:0000313" key="2">
    <source>
        <dbReference type="Proteomes" id="UP001215598"/>
    </source>
</evidence>
<dbReference type="EMBL" id="JARKIB010000005">
    <property type="protein sequence ID" value="KAJ7779898.1"/>
    <property type="molecule type" value="Genomic_DNA"/>
</dbReference>
<dbReference type="Proteomes" id="UP001215598">
    <property type="component" value="Unassembled WGS sequence"/>
</dbReference>
<proteinExistence type="predicted"/>
<evidence type="ECO:0000313" key="1">
    <source>
        <dbReference type="EMBL" id="KAJ7779898.1"/>
    </source>
</evidence>
<dbReference type="AlphaFoldDB" id="A0AAD7K9L5"/>
<comment type="caution">
    <text evidence="1">The sequence shown here is derived from an EMBL/GenBank/DDBJ whole genome shotgun (WGS) entry which is preliminary data.</text>
</comment>
<protein>
    <submittedName>
        <fullName evidence="1">Uncharacterized protein</fullName>
    </submittedName>
</protein>
<keyword evidence="2" id="KW-1185">Reference proteome</keyword>
<sequence length="119" mass="13563">MVLPSPNDVLRSLACIALSLTHIALDIKLCYGSDLTYRLHQNPRLEVIVVASIYLTFTVWEPPVEDNRFVCIELHRSLVQDWLNGIDTGVDIFGFAEQFRAGKLVGEYPRNCYNIRQPV</sequence>